<dbReference type="SUPFAM" id="SSF56322">
    <property type="entry name" value="ADC synthase"/>
    <property type="match status" value="1"/>
</dbReference>
<dbReference type="PRINTS" id="PR00095">
    <property type="entry name" value="ANTSNTHASEI"/>
</dbReference>
<name>A0ABP7T7B5_9BURK</name>
<keyword evidence="3" id="KW-1185">Reference proteome</keyword>
<organism evidence="2 3">
    <name type="scientific">Actimicrobium antarcticum</name>
    <dbReference type="NCBI Taxonomy" id="1051899"/>
    <lineage>
        <taxon>Bacteria</taxon>
        <taxon>Pseudomonadati</taxon>
        <taxon>Pseudomonadota</taxon>
        <taxon>Betaproteobacteria</taxon>
        <taxon>Burkholderiales</taxon>
        <taxon>Oxalobacteraceae</taxon>
        <taxon>Actimicrobium</taxon>
    </lineage>
</organism>
<dbReference type="Gene3D" id="3.20.10.10">
    <property type="entry name" value="D-amino Acid Aminotransferase, subunit A, domain 2"/>
    <property type="match status" value="1"/>
</dbReference>
<protein>
    <submittedName>
        <fullName evidence="2">Bifunctional anthranilate synthase component I family protein/class IV aminotransferase</fullName>
    </submittedName>
</protein>
<evidence type="ECO:0000259" key="1">
    <source>
        <dbReference type="Pfam" id="PF00425"/>
    </source>
</evidence>
<comment type="caution">
    <text evidence="2">The sequence shown here is derived from an EMBL/GenBank/DDBJ whole genome shotgun (WGS) entry which is preliminary data.</text>
</comment>
<dbReference type="Pfam" id="PF00425">
    <property type="entry name" value="Chorismate_bind"/>
    <property type="match status" value="1"/>
</dbReference>
<dbReference type="InterPro" id="IPR036038">
    <property type="entry name" value="Aminotransferase-like"/>
</dbReference>
<dbReference type="InterPro" id="IPR019999">
    <property type="entry name" value="Anth_synth_I-like"/>
</dbReference>
<reference evidence="3" key="1">
    <citation type="journal article" date="2019" name="Int. J. Syst. Evol. Microbiol.">
        <title>The Global Catalogue of Microorganisms (GCM) 10K type strain sequencing project: providing services to taxonomists for standard genome sequencing and annotation.</title>
        <authorList>
            <consortium name="The Broad Institute Genomics Platform"/>
            <consortium name="The Broad Institute Genome Sequencing Center for Infectious Disease"/>
            <person name="Wu L."/>
            <person name="Ma J."/>
        </authorList>
    </citation>
    <scope>NUCLEOTIDE SEQUENCE [LARGE SCALE GENOMIC DNA]</scope>
    <source>
        <strain evidence="3">JCM 16673</strain>
    </source>
</reference>
<proteinExistence type="predicted"/>
<keyword evidence="2" id="KW-0808">Transferase</keyword>
<dbReference type="InterPro" id="IPR043131">
    <property type="entry name" value="BCAT-like_N"/>
</dbReference>
<feature type="domain" description="Chorismate-utilising enzyme C-terminal" evidence="1">
    <location>
        <begin position="122"/>
        <end position="394"/>
    </location>
</feature>
<dbReference type="Gene3D" id="3.60.120.10">
    <property type="entry name" value="Anthranilate synthase"/>
    <property type="match status" value="1"/>
</dbReference>
<dbReference type="SUPFAM" id="SSF56752">
    <property type="entry name" value="D-aminoacid aminotransferase-like PLP-dependent enzymes"/>
    <property type="match status" value="1"/>
</dbReference>
<dbReference type="InterPro" id="IPR005801">
    <property type="entry name" value="ADC_synthase"/>
</dbReference>
<evidence type="ECO:0000313" key="2">
    <source>
        <dbReference type="EMBL" id="GAA4021999.1"/>
    </source>
</evidence>
<dbReference type="Proteomes" id="UP001501353">
    <property type="component" value="Unassembled WGS sequence"/>
</dbReference>
<dbReference type="InterPro" id="IPR001544">
    <property type="entry name" value="Aminotrans_IV"/>
</dbReference>
<dbReference type="InterPro" id="IPR043132">
    <property type="entry name" value="BCAT-like_C"/>
</dbReference>
<dbReference type="PANTHER" id="PTHR11236:SF50">
    <property type="entry name" value="AMINODEOXYCHORISMATE SYNTHASE COMPONENT 1"/>
    <property type="match status" value="1"/>
</dbReference>
<dbReference type="PANTHER" id="PTHR11236">
    <property type="entry name" value="AMINOBENZOATE/ANTHRANILATE SYNTHASE"/>
    <property type="match status" value="1"/>
</dbReference>
<dbReference type="GO" id="GO:0008483">
    <property type="term" value="F:transaminase activity"/>
    <property type="evidence" value="ECO:0007669"/>
    <property type="project" value="UniProtKB-KW"/>
</dbReference>
<dbReference type="Gene3D" id="3.30.470.10">
    <property type="match status" value="1"/>
</dbReference>
<keyword evidence="2" id="KW-0032">Aminotransferase</keyword>
<accession>A0ABP7T7B5</accession>
<sequence length="617" mass="66094">MSAPECTDCFALLDDATSGAAEPCSRLYTGWLRSLSCDTLDALPAMLEQLQQPGQHAVVLMTYELGAAMHQVAPHPSAPALAQVLLFARCERLSAQAVSAWLQARADSAPAGIANVRDSVDQATFSDAIDRIRSYIAAGDTYQVNYTYRVRFDAFGALASLYLRLRTRQPVPYGALIALPDGTAVMSLSPELFVRHVDSTLLARPMKGTAPATGDAVQDALSAAQLAADPKNRAENLMIVDLLRNDLSRIAVLGSVTVPRLFEVTRFSDVLQMTSTITARLRPDATLAGVVDALYPCGSITGAPKHRTMQIIRELEPDPRGIYTGAIGWFDAPAAPAAPATAGQVGDFCLSVPIRTLLLQAPDAAGIRRGEMGVGAGIVHDSVAADEYAECALKAGFLTGMPNDFALFETMAVTRGGCALLERHLRRLAASAAYFHFAMEDVALRQTVSAACAALPDDATYRLRLALDQHGQCTLQTGLLHPLAGTVRLLIAPQSTDSTDLFLRHKTTMRALYDQAWRAAEAQGAFDMLFCNERGEVTEGGRTTLFVLLDGRWYTPPLSAGVLPGVMRGSLLEDPAWCASERTLTLEDVRRAEKLVLCNALRGVLPAELVAASPAAV</sequence>
<dbReference type="Pfam" id="PF01063">
    <property type="entry name" value="Aminotran_4"/>
    <property type="match status" value="1"/>
</dbReference>
<dbReference type="InterPro" id="IPR015890">
    <property type="entry name" value="Chorismate_C"/>
</dbReference>
<dbReference type="EMBL" id="BAAAZE010000008">
    <property type="protein sequence ID" value="GAA4021999.1"/>
    <property type="molecule type" value="Genomic_DNA"/>
</dbReference>
<gene>
    <name evidence="2" type="ORF">GCM10022212_18780</name>
</gene>
<evidence type="ECO:0000313" key="3">
    <source>
        <dbReference type="Proteomes" id="UP001501353"/>
    </source>
</evidence>
<dbReference type="RefSeq" id="WP_344763043.1">
    <property type="nucleotide sequence ID" value="NZ_BAAAZE010000008.1"/>
</dbReference>